<dbReference type="FunFam" id="2.30.29.30:FF:000141">
    <property type="entry name" value="Pleckstrin homology domain-containing family G member 5"/>
    <property type="match status" value="1"/>
</dbReference>
<dbReference type="GO" id="GO:0030424">
    <property type="term" value="C:axon"/>
    <property type="evidence" value="ECO:0007669"/>
    <property type="project" value="TreeGrafter"/>
</dbReference>
<dbReference type="CDD" id="cd17068">
    <property type="entry name" value="RBD_PLEKHG5"/>
    <property type="match status" value="1"/>
</dbReference>
<feature type="region of interest" description="Disordered" evidence="1">
    <location>
        <begin position="733"/>
        <end position="796"/>
    </location>
</feature>
<feature type="region of interest" description="Disordered" evidence="1">
    <location>
        <begin position="586"/>
        <end position="693"/>
    </location>
</feature>
<sequence length="821" mass="89971">GTGGQGRGAPAVTIRDSALSWSEMGSHRGPTHLSLLPHKVCHHADCQQLHRRGPLNLCEACDSKFHSAMHYDGHVRFDLPPQGSVLARNVSTRSCPPRTSPAADLEEEEESSLDGKGDRKSTGLKLSKKARRRHTDDPSKECFTLKFDLNVDIETDIVPAMKKKSLGEVLLPVFERKGITLGKVDIYLDQSNTPLSLTFEAYRFGGHYLRVKAKPGDEGKVEQGVKDSKSLSLPILRPARAGPPSLERVEPQSRRDASRKTRPASRFSGFFSSGPSTKALGREVDKMEQLEGKLHAYSLFGLPRLPRRLRFDHDSWEEEGDEEEEEEEEDACLRLEDSWRELIDGPEKLSRRQCHQQEAVWELLHTEASYIKKLRVITNVSVGPHPASLPPRASLWGPLNRVWGFETRQLLLEGSLRMKEGKDSKMDVYCFLFTDLLLVTKAVKKAERTKATRPPLLVDKIVCRELRDPGSFLLIYLNEFHSAVGAYTFQASGQALCRGWVDAIYNAQNQLQQLRTQEQPGSQPHLQSLEEEEEREREQASGGEAERDEDRESQAGSAGLTVLSRPHSASDGSTETLAMVVVGAGEPLSSPEFEGGPFSSQSDETSLSTTASSVTPTSELLPLGPVDGRSCSMDSAYGTLSPTSLRDFVAPAPVVEPAPRPPELPQAPSPPPSPRLRRRTPVQLLPRPPHLLKSKSEASLLQLLSGATARGAPPAPSLILSELCLAVTVSGTRTQGSPQEAGPSWVHRGAPSPGSGPKPSDCPAGAPERPTRRSRELSLGASPRVQPEPHPGISAQHRKLTLAQLYRIRTTLLLNSTLTAS</sequence>
<feature type="compositionally biased region" description="Basic and acidic residues" evidence="1">
    <location>
        <begin position="536"/>
        <end position="553"/>
    </location>
</feature>
<name>A0A8C9M9I3_PANTA</name>
<feature type="region of interest" description="Disordered" evidence="1">
    <location>
        <begin position="89"/>
        <end position="135"/>
    </location>
</feature>
<dbReference type="AlphaFoldDB" id="A0A8C9M9I3"/>
<dbReference type="GO" id="GO:0030139">
    <property type="term" value="C:endocytic vesicle"/>
    <property type="evidence" value="ECO:0007669"/>
    <property type="project" value="TreeGrafter"/>
</dbReference>
<feature type="compositionally biased region" description="Low complexity" evidence="1">
    <location>
        <begin position="749"/>
        <end position="759"/>
    </location>
</feature>
<feature type="region of interest" description="Disordered" evidence="1">
    <location>
        <begin position="232"/>
        <end position="268"/>
    </location>
</feature>
<dbReference type="Proteomes" id="UP000675900">
    <property type="component" value="Unassembled WGS sequence"/>
</dbReference>
<gene>
    <name evidence="3" type="primary">PLEKHG5</name>
</gene>
<dbReference type="InterPro" id="IPR029071">
    <property type="entry name" value="Ubiquitin-like_domsf"/>
</dbReference>
<reference evidence="3" key="1">
    <citation type="submission" date="2025-08" db="UniProtKB">
        <authorList>
            <consortium name="Ensembl"/>
        </authorList>
    </citation>
    <scope>IDENTIFICATION</scope>
</reference>
<accession>A0A8C9M9I3</accession>
<dbReference type="Gene3D" id="1.20.900.10">
    <property type="entry name" value="Dbl homology (DH) domain"/>
    <property type="match status" value="1"/>
</dbReference>
<keyword evidence="4" id="KW-1185">Reference proteome</keyword>
<evidence type="ECO:0000313" key="3">
    <source>
        <dbReference type="Ensembl" id="ENSPTIP00000018360.1"/>
    </source>
</evidence>
<dbReference type="SMART" id="SM00233">
    <property type="entry name" value="PH"/>
    <property type="match status" value="1"/>
</dbReference>
<dbReference type="PANTHER" id="PTHR13217:SF11">
    <property type="entry name" value="PLECKSTRIN HOMOLOGY DOMAIN-CONTAINING FAMILY G MEMBER 5"/>
    <property type="match status" value="1"/>
</dbReference>
<reference evidence="3" key="2">
    <citation type="submission" date="2025-09" db="UniProtKB">
        <authorList>
            <consortium name="Ensembl"/>
        </authorList>
    </citation>
    <scope>IDENTIFICATION</scope>
</reference>
<feature type="domain" description="PH" evidence="2">
    <location>
        <begin position="409"/>
        <end position="509"/>
    </location>
</feature>
<feature type="compositionally biased region" description="Pro residues" evidence="1">
    <location>
        <begin position="654"/>
        <end position="674"/>
    </location>
</feature>
<dbReference type="InterPro" id="IPR011993">
    <property type="entry name" value="PH-like_dom_sf"/>
</dbReference>
<feature type="compositionally biased region" description="Polar residues" evidence="1">
    <location>
        <begin position="598"/>
        <end position="618"/>
    </location>
</feature>
<evidence type="ECO:0000256" key="1">
    <source>
        <dbReference type="SAM" id="MobiDB-lite"/>
    </source>
</evidence>
<feature type="compositionally biased region" description="Basic and acidic residues" evidence="1">
    <location>
        <begin position="247"/>
        <end position="259"/>
    </location>
</feature>
<protein>
    <submittedName>
        <fullName evidence="3">Pleckstrin homology and RhoGEF domain containing G5</fullName>
    </submittedName>
</protein>
<dbReference type="InterPro" id="IPR001849">
    <property type="entry name" value="PH_domain"/>
</dbReference>
<dbReference type="PROSITE" id="PS50003">
    <property type="entry name" value="PH_DOMAIN"/>
    <property type="match status" value="1"/>
</dbReference>
<feature type="region of interest" description="Disordered" evidence="1">
    <location>
        <begin position="514"/>
        <end position="573"/>
    </location>
</feature>
<dbReference type="InterPro" id="IPR035899">
    <property type="entry name" value="DBL_dom_sf"/>
</dbReference>
<dbReference type="GO" id="GO:0043542">
    <property type="term" value="P:endothelial cell migration"/>
    <property type="evidence" value="ECO:0007669"/>
    <property type="project" value="TreeGrafter"/>
</dbReference>
<dbReference type="SUPFAM" id="SSF50729">
    <property type="entry name" value="PH domain-like"/>
    <property type="match status" value="1"/>
</dbReference>
<organism evidence="3 4">
    <name type="scientific">Panthera tigris altaica</name>
    <name type="common">Siberian tiger</name>
    <dbReference type="NCBI Taxonomy" id="74533"/>
    <lineage>
        <taxon>Eukaryota</taxon>
        <taxon>Metazoa</taxon>
        <taxon>Chordata</taxon>
        <taxon>Craniata</taxon>
        <taxon>Vertebrata</taxon>
        <taxon>Euteleostomi</taxon>
        <taxon>Mammalia</taxon>
        <taxon>Eutheria</taxon>
        <taxon>Laurasiatheria</taxon>
        <taxon>Carnivora</taxon>
        <taxon>Feliformia</taxon>
        <taxon>Felidae</taxon>
        <taxon>Pantherinae</taxon>
        <taxon>Panthera</taxon>
    </lineage>
</organism>
<dbReference type="GeneTree" id="ENSGT00510000046843"/>
<dbReference type="PANTHER" id="PTHR13217">
    <property type="entry name" value="PLECKSTRIN HOMOLOGY DOMAIN-CONTAINING FAMILY G MEMBER 7"/>
    <property type="match status" value="1"/>
</dbReference>
<dbReference type="CDD" id="cd13244">
    <property type="entry name" value="PH_PLEKHG5_G6"/>
    <property type="match status" value="1"/>
</dbReference>
<dbReference type="GO" id="GO:0007266">
    <property type="term" value="P:Rho protein signal transduction"/>
    <property type="evidence" value="ECO:0007669"/>
    <property type="project" value="TreeGrafter"/>
</dbReference>
<dbReference type="GO" id="GO:0005886">
    <property type="term" value="C:plasma membrane"/>
    <property type="evidence" value="ECO:0007669"/>
    <property type="project" value="TreeGrafter"/>
</dbReference>
<proteinExistence type="predicted"/>
<dbReference type="InterPro" id="IPR040181">
    <property type="entry name" value="PKHG5/7"/>
</dbReference>
<dbReference type="SUPFAM" id="SSF54236">
    <property type="entry name" value="Ubiquitin-like"/>
    <property type="match status" value="1"/>
</dbReference>
<evidence type="ECO:0000313" key="4">
    <source>
        <dbReference type="Proteomes" id="UP000675900"/>
    </source>
</evidence>
<evidence type="ECO:0000259" key="2">
    <source>
        <dbReference type="PROSITE" id="PS50003"/>
    </source>
</evidence>
<dbReference type="Ensembl" id="ENSPTIT00000022625.1">
    <property type="protein sequence ID" value="ENSPTIP00000018360.1"/>
    <property type="gene ID" value="ENSPTIG00000016426.1"/>
</dbReference>
<dbReference type="Gene3D" id="2.30.29.30">
    <property type="entry name" value="Pleckstrin-homology domain (PH domain)/Phosphotyrosine-binding domain (PTB)"/>
    <property type="match status" value="1"/>
</dbReference>
<dbReference type="SUPFAM" id="SSF48065">
    <property type="entry name" value="DBL homology domain (DH-domain)"/>
    <property type="match status" value="1"/>
</dbReference>